<dbReference type="Proteomes" id="UP000008495">
    <property type="component" value="Unassembled WGS sequence"/>
</dbReference>
<evidence type="ECO:0000256" key="1">
    <source>
        <dbReference type="SAM" id="Phobius"/>
    </source>
</evidence>
<accession>K6VQ55</accession>
<dbReference type="STRING" id="100225.SAMN05421595_0100"/>
<keyword evidence="1" id="KW-0812">Transmembrane</keyword>
<dbReference type="EMBL" id="BAGZ01000017">
    <property type="protein sequence ID" value="GAB78889.1"/>
    <property type="molecule type" value="Genomic_DNA"/>
</dbReference>
<sequence>MPHPVRHPRRTAVVTSAVAVVVGAVSVFVVATTELATGRSPLASGQRLAQCKLGARQGGAPSHMCAREGQIIDVRLGDLRPTQPALGHDAVHYRLGRYTSGKDQINRRFVDWCRSSGLLDVVAAGPDAKLSDPTTFTCELRPGEENEESRSQMRTVVIGRGGRPYLTGGHHTLAAFHAMPDGGPDMKVRVRVVANLGGLVEDSFWERMRTEKWVWLRDADGKNIDPARLPGDLSLKSFGDDRYLSLAFFTRGIGHRPRKMLFQEHHWATWIRESGKVDLTGWRSDDPASYLKAVQNAGKAQISLPRQTVVHNGLTAGHLGRRTKLGEQTLARLGRPLTHESPGKLAYIPEGRKVAATR</sequence>
<evidence type="ECO:0000313" key="2">
    <source>
        <dbReference type="EMBL" id="GAB78889.1"/>
    </source>
</evidence>
<dbReference type="eggNOG" id="COG4318">
    <property type="taxonomic scope" value="Bacteria"/>
</dbReference>
<keyword evidence="1" id="KW-1133">Transmembrane helix</keyword>
<name>K6VQ55_9MICO</name>
<proteinExistence type="predicted"/>
<protein>
    <recommendedName>
        <fullName evidence="4">ParB-like nuclease</fullName>
    </recommendedName>
</protein>
<dbReference type="SUPFAM" id="SSF110849">
    <property type="entry name" value="ParB/Sulfiredoxin"/>
    <property type="match status" value="1"/>
</dbReference>
<dbReference type="InterPro" id="IPR014956">
    <property type="entry name" value="ParBc_2"/>
</dbReference>
<dbReference type="InterPro" id="IPR036086">
    <property type="entry name" value="ParB/Sulfiredoxin_sf"/>
</dbReference>
<evidence type="ECO:0008006" key="4">
    <source>
        <dbReference type="Google" id="ProtNLM"/>
    </source>
</evidence>
<dbReference type="CDD" id="cd16390">
    <property type="entry name" value="ParB_N_Srx_like"/>
    <property type="match status" value="1"/>
</dbReference>
<dbReference type="AlphaFoldDB" id="K6VQ55"/>
<feature type="transmembrane region" description="Helical" evidence="1">
    <location>
        <begin position="12"/>
        <end position="31"/>
    </location>
</feature>
<keyword evidence="1" id="KW-0472">Membrane</keyword>
<gene>
    <name evidence="2" type="ORF">AUCHE_17_01010</name>
</gene>
<evidence type="ECO:0000313" key="3">
    <source>
        <dbReference type="Proteomes" id="UP000008495"/>
    </source>
</evidence>
<dbReference type="Pfam" id="PF08857">
    <property type="entry name" value="ParBc_2"/>
    <property type="match status" value="1"/>
</dbReference>
<dbReference type="OrthoDB" id="5062992at2"/>
<comment type="caution">
    <text evidence="2">The sequence shown here is derived from an EMBL/GenBank/DDBJ whole genome shotgun (WGS) entry which is preliminary data.</text>
</comment>
<organism evidence="2 3">
    <name type="scientific">Austwickia chelonae NBRC 105200</name>
    <dbReference type="NCBI Taxonomy" id="1184607"/>
    <lineage>
        <taxon>Bacteria</taxon>
        <taxon>Bacillati</taxon>
        <taxon>Actinomycetota</taxon>
        <taxon>Actinomycetes</taxon>
        <taxon>Micrococcales</taxon>
        <taxon>Dermatophilaceae</taxon>
        <taxon>Austwickia</taxon>
    </lineage>
</organism>
<dbReference type="RefSeq" id="WP_006503646.1">
    <property type="nucleotide sequence ID" value="NZ_BAGZ01000017.1"/>
</dbReference>
<dbReference type="Gene3D" id="3.90.1530.10">
    <property type="entry name" value="Conserved hypothetical protein from pyrococcus furiosus pfu- 392566-001, ParB domain"/>
    <property type="match status" value="1"/>
</dbReference>
<keyword evidence="3" id="KW-1185">Reference proteome</keyword>
<reference evidence="2 3" key="1">
    <citation type="submission" date="2012-08" db="EMBL/GenBank/DDBJ databases">
        <title>Whole genome shotgun sequence of Austwickia chelonae NBRC 105200.</title>
        <authorList>
            <person name="Yoshida I."/>
            <person name="Hosoyama A."/>
            <person name="Tsuchikane K."/>
            <person name="Katsumata H."/>
            <person name="Ando Y."/>
            <person name="Ohji S."/>
            <person name="Hamada M."/>
            <person name="Tamura T."/>
            <person name="Yamazoe A."/>
            <person name="Yamazaki S."/>
            <person name="Fujita N."/>
        </authorList>
    </citation>
    <scope>NUCLEOTIDE SEQUENCE [LARGE SCALE GENOMIC DNA]</scope>
    <source>
        <strain evidence="2 3">NBRC 105200</strain>
    </source>
</reference>